<keyword evidence="3" id="KW-1185">Reference proteome</keyword>
<dbReference type="KEGG" id="sclf:BB341_08025"/>
<evidence type="ECO:0000313" key="2">
    <source>
        <dbReference type="EMBL" id="EFG09223.1"/>
    </source>
</evidence>
<dbReference type="EMBL" id="CM000913">
    <property type="protein sequence ID" value="EFG09223.1"/>
    <property type="molecule type" value="Genomic_DNA"/>
</dbReference>
<dbReference type="SUPFAM" id="SSF109854">
    <property type="entry name" value="DinB/YfiT-like putative metalloenzymes"/>
    <property type="match status" value="1"/>
</dbReference>
<dbReference type="Pfam" id="PF04978">
    <property type="entry name" value="MST"/>
    <property type="match status" value="1"/>
</dbReference>
<dbReference type="AlphaFoldDB" id="E2Q5K9"/>
<dbReference type="STRING" id="1901.BB341_08025"/>
<reference evidence="2 3" key="1">
    <citation type="journal article" date="2010" name="Genome Biol. Evol.">
        <title>The sequence of a 1.8-mb bacterial linear plasmid reveals a rich evolutionary reservoir of secondary metabolic pathways.</title>
        <authorList>
            <person name="Medema M.H."/>
            <person name="Trefzer A."/>
            <person name="Kovalchuk A."/>
            <person name="van den Berg M."/>
            <person name="Mueller U."/>
            <person name="Heijne W."/>
            <person name="Wu L."/>
            <person name="Alam M.T."/>
            <person name="Ronning C.M."/>
            <person name="Nierman W.C."/>
            <person name="Bovenberg R.A.L."/>
            <person name="Breitling R."/>
            <person name="Takano E."/>
        </authorList>
    </citation>
    <scope>NUCLEOTIDE SEQUENCE [LARGE SCALE GENOMIC DNA]</scope>
    <source>
        <strain evidence="3">ATCC 27064 / DSM 738 / JCM 4710 / NBRC 13307 / NCIMB 12785 / NRRL 3585 / VKM Ac-602</strain>
    </source>
</reference>
<evidence type="ECO:0000313" key="3">
    <source>
        <dbReference type="Proteomes" id="UP000002357"/>
    </source>
</evidence>
<dbReference type="InterPro" id="IPR007061">
    <property type="entry name" value="MST-like"/>
</dbReference>
<gene>
    <name evidence="2" type="ORF">SCLAV_4148</name>
</gene>
<evidence type="ECO:0000256" key="1">
    <source>
        <dbReference type="SAM" id="MobiDB-lite"/>
    </source>
</evidence>
<sequence>MGAGAPGKAWGMTTLPDGRPVPAPRGDERGMLETWLDFQRRTLELKCAGLSEEQLRTASVEPSSMSLLGLVQHMEEVERNWFQRTFAGLDAPPRHPEDNGFTVAPGRGAEETFAGWRAAVARSREIVAGARSLDESGAFTEPEAAEALGDSRVSLRWVLIHMVEEYARHNGHADLLRERLDGTTGV</sequence>
<dbReference type="eggNOG" id="COG2318">
    <property type="taxonomic scope" value="Bacteria"/>
</dbReference>
<dbReference type="InterPro" id="IPR034660">
    <property type="entry name" value="DinB/YfiT-like"/>
</dbReference>
<dbReference type="Gene3D" id="1.20.120.450">
    <property type="entry name" value="dinb family like domain"/>
    <property type="match status" value="1"/>
</dbReference>
<feature type="region of interest" description="Disordered" evidence="1">
    <location>
        <begin position="1"/>
        <end position="26"/>
    </location>
</feature>
<accession>E2Q5K9</accession>
<name>E2Q5K9_STRCL</name>
<dbReference type="Proteomes" id="UP000002357">
    <property type="component" value="Chromosome"/>
</dbReference>
<protein>
    <submittedName>
        <fullName evidence="2">DUF664 domain-containing protein</fullName>
    </submittedName>
</protein>
<proteinExistence type="predicted"/>
<organism evidence="2 3">
    <name type="scientific">Streptomyces clavuligerus</name>
    <dbReference type="NCBI Taxonomy" id="1901"/>
    <lineage>
        <taxon>Bacteria</taxon>
        <taxon>Bacillati</taxon>
        <taxon>Actinomycetota</taxon>
        <taxon>Actinomycetes</taxon>
        <taxon>Kitasatosporales</taxon>
        <taxon>Streptomycetaceae</taxon>
        <taxon>Streptomyces</taxon>
    </lineage>
</organism>